<feature type="domain" description="Methyl-accepting transducer" evidence="10">
    <location>
        <begin position="435"/>
        <end position="657"/>
    </location>
</feature>
<dbReference type="Gene3D" id="3.30.450.20">
    <property type="entry name" value="PAS domain"/>
    <property type="match status" value="2"/>
</dbReference>
<feature type="transmembrane region" description="Helical" evidence="9">
    <location>
        <begin position="21"/>
        <end position="45"/>
    </location>
</feature>
<dbReference type="CDD" id="cd12912">
    <property type="entry name" value="PDC2_MCP_like"/>
    <property type="match status" value="1"/>
</dbReference>
<dbReference type="CDD" id="cd06225">
    <property type="entry name" value="HAMP"/>
    <property type="match status" value="1"/>
</dbReference>
<evidence type="ECO:0000313" key="13">
    <source>
        <dbReference type="Proteomes" id="UP001058682"/>
    </source>
</evidence>
<name>A0AAE9MTY0_9SPIR</name>
<dbReference type="InterPro" id="IPR003660">
    <property type="entry name" value="HAMP_dom"/>
</dbReference>
<dbReference type="PROSITE" id="PS50111">
    <property type="entry name" value="CHEMOTAXIS_TRANSDUC_2"/>
    <property type="match status" value="1"/>
</dbReference>
<dbReference type="AlphaFoldDB" id="A0AAE9MTY0"/>
<dbReference type="InterPro" id="IPR033479">
    <property type="entry name" value="dCache_1"/>
</dbReference>
<evidence type="ECO:0000256" key="4">
    <source>
        <dbReference type="ARBA" id="ARBA00022692"/>
    </source>
</evidence>
<dbReference type="Gene3D" id="1.10.8.500">
    <property type="entry name" value="HAMP domain in histidine kinase"/>
    <property type="match status" value="1"/>
</dbReference>
<evidence type="ECO:0000256" key="7">
    <source>
        <dbReference type="ARBA" id="ARBA00029447"/>
    </source>
</evidence>
<accession>A0AAE9MTY0</accession>
<evidence type="ECO:0000256" key="5">
    <source>
        <dbReference type="ARBA" id="ARBA00022989"/>
    </source>
</evidence>
<dbReference type="SUPFAM" id="SSF58104">
    <property type="entry name" value="Methyl-accepting chemotaxis protein (MCP) signaling domain"/>
    <property type="match status" value="2"/>
</dbReference>
<dbReference type="InterPro" id="IPR029151">
    <property type="entry name" value="Sensor-like_sf"/>
</dbReference>
<keyword evidence="5 9" id="KW-1133">Transmembrane helix</keyword>
<dbReference type="InterPro" id="IPR004089">
    <property type="entry name" value="MCPsignal_dom"/>
</dbReference>
<feature type="domain" description="HAMP" evidence="11">
    <location>
        <begin position="334"/>
        <end position="388"/>
    </location>
</feature>
<keyword evidence="8" id="KW-0807">Transducer</keyword>
<dbReference type="SMART" id="SM00283">
    <property type="entry name" value="MA"/>
    <property type="match status" value="1"/>
</dbReference>
<evidence type="ECO:0000256" key="9">
    <source>
        <dbReference type="SAM" id="Phobius"/>
    </source>
</evidence>
<dbReference type="EMBL" id="CP038804">
    <property type="protein sequence ID" value="UTY33726.1"/>
    <property type="molecule type" value="Genomic_DNA"/>
</dbReference>
<keyword evidence="4 9" id="KW-0812">Transmembrane</keyword>
<dbReference type="CDD" id="cd12913">
    <property type="entry name" value="PDC1_MCP_like"/>
    <property type="match status" value="1"/>
</dbReference>
<proteinExistence type="inferred from homology"/>
<comment type="subcellular location">
    <subcellularLocation>
        <location evidence="1">Cell membrane</location>
        <topology evidence="1">Multi-pass membrane protein</topology>
    </subcellularLocation>
</comment>
<dbReference type="RefSeq" id="WP_255819321.1">
    <property type="nucleotide sequence ID" value="NZ_CP038804.1"/>
</dbReference>
<dbReference type="Pfam" id="PF00672">
    <property type="entry name" value="HAMP"/>
    <property type="match status" value="1"/>
</dbReference>
<dbReference type="SUPFAM" id="SSF103190">
    <property type="entry name" value="Sensory domain-like"/>
    <property type="match status" value="1"/>
</dbReference>
<keyword evidence="6 9" id="KW-0472">Membrane</keyword>
<dbReference type="SMART" id="SM00304">
    <property type="entry name" value="HAMP"/>
    <property type="match status" value="1"/>
</dbReference>
<dbReference type="InterPro" id="IPR051310">
    <property type="entry name" value="MCP_chemotaxis"/>
</dbReference>
<evidence type="ECO:0000259" key="11">
    <source>
        <dbReference type="PROSITE" id="PS50885"/>
    </source>
</evidence>
<sequence>MEKIQMKTKKDKRNFSIVGKFIAAMIIIVIVLVLFICTIIGIQIYKMNVAKFDHVIQQEFSIINRTIDLFMQSNKKIVSVLAEHPASKNADDTLFDYTDKTGDVFLKDIDISKAENDLQLLFNQTIKIYPEFIVAYLGTKWGTHTSSMESIPGGYDPRTRPWYKQAMGNLGKPIVTEAYISTDYTPVITFAKTVQAENGEQIGCFGVDINLTELTNFMSTIRIGDTGYAMLVQDDGIILADPAHKGLNFKNLKDADISAFSQLENIKEEPQIINMDGKKWRTQVFKIQGLPWKIIIFIDYEEIFEMFNNLIRKIITIGLIILILATIFVYFVSCRIVKPIRKAVAALKNIAYGEGDLTVTLPVAGNDEITDLSKYFNQTIKKINLSVKTAGKSSEEMQKTGNTLAANMTETASAIYEINTNIEHVKKQIMTQSKSVVEIDSSLQAMMKTIEKLDEHIDTQTKTVDDSNSSIKEMVSNIQSVTSIIQTNFNTLEELKNATGNGKDIIAETVELSKAVDESSDILMETSGIIQNIAAQTNLLSMNAGIEAAHAGEAGKGFAVVAGEIRKLAEESSNHGKNISSTLKDLKEKIERVNDSAATIANHFDNISNMVEKTKTMEQTIMDAMEDQNEGNKKILQTIDIINNVAHEVQNISHEMLMGSNLVSEEMGKLANMTDNIASSMNEMASGALQINTAIQDVNNISQKNKQCIEDLSNEIRKFKVE</sequence>
<keyword evidence="3" id="KW-0145">Chemotaxis</keyword>
<dbReference type="GO" id="GO:0007165">
    <property type="term" value="P:signal transduction"/>
    <property type="evidence" value="ECO:0007669"/>
    <property type="project" value="UniProtKB-KW"/>
</dbReference>
<dbReference type="PROSITE" id="PS50885">
    <property type="entry name" value="HAMP"/>
    <property type="match status" value="1"/>
</dbReference>
<evidence type="ECO:0000259" key="10">
    <source>
        <dbReference type="PROSITE" id="PS50111"/>
    </source>
</evidence>
<dbReference type="GO" id="GO:0006935">
    <property type="term" value="P:chemotaxis"/>
    <property type="evidence" value="ECO:0007669"/>
    <property type="project" value="UniProtKB-KW"/>
</dbReference>
<dbReference type="GO" id="GO:0005886">
    <property type="term" value="C:plasma membrane"/>
    <property type="evidence" value="ECO:0007669"/>
    <property type="project" value="UniProtKB-SubCell"/>
</dbReference>
<evidence type="ECO:0000313" key="12">
    <source>
        <dbReference type="EMBL" id="UTY33726.1"/>
    </source>
</evidence>
<feature type="transmembrane region" description="Helical" evidence="9">
    <location>
        <begin position="314"/>
        <end position="332"/>
    </location>
</feature>
<evidence type="ECO:0000256" key="2">
    <source>
        <dbReference type="ARBA" id="ARBA00022475"/>
    </source>
</evidence>
<dbReference type="PANTHER" id="PTHR43531">
    <property type="entry name" value="PROTEIN ICFG"/>
    <property type="match status" value="1"/>
</dbReference>
<dbReference type="Pfam" id="PF02743">
    <property type="entry name" value="dCache_1"/>
    <property type="match status" value="1"/>
</dbReference>
<keyword evidence="2" id="KW-1003">Cell membrane</keyword>
<comment type="similarity">
    <text evidence="7">Belongs to the methyl-accepting chemotaxis (MCP) protein family.</text>
</comment>
<dbReference type="GO" id="GO:0004888">
    <property type="term" value="F:transmembrane signaling receptor activity"/>
    <property type="evidence" value="ECO:0007669"/>
    <property type="project" value="TreeGrafter"/>
</dbReference>
<protein>
    <submittedName>
        <fullName evidence="12">Methyl-accepting chemotaxis protein</fullName>
    </submittedName>
</protein>
<dbReference type="PANTHER" id="PTHR43531:SF11">
    <property type="entry name" value="METHYL-ACCEPTING CHEMOTAXIS PROTEIN 3"/>
    <property type="match status" value="1"/>
</dbReference>
<dbReference type="Pfam" id="PF00015">
    <property type="entry name" value="MCPsignal"/>
    <property type="match status" value="1"/>
</dbReference>
<gene>
    <name evidence="12" type="ORF">E4N74_06675</name>
</gene>
<evidence type="ECO:0000256" key="1">
    <source>
        <dbReference type="ARBA" id="ARBA00004651"/>
    </source>
</evidence>
<evidence type="ECO:0000256" key="8">
    <source>
        <dbReference type="PROSITE-ProRule" id="PRU00284"/>
    </source>
</evidence>
<evidence type="ECO:0000256" key="3">
    <source>
        <dbReference type="ARBA" id="ARBA00022500"/>
    </source>
</evidence>
<evidence type="ECO:0000256" key="6">
    <source>
        <dbReference type="ARBA" id="ARBA00023136"/>
    </source>
</evidence>
<reference evidence="12" key="1">
    <citation type="submission" date="2019-04" db="EMBL/GenBank/DDBJ databases">
        <title>Whole genome sequencing of oral phylogroup 2 treponemes.</title>
        <authorList>
            <person name="Chan Y."/>
            <person name="Zeng H.H."/>
            <person name="Yu X.L."/>
            <person name="Leung W.K."/>
            <person name="Watt R.M."/>
        </authorList>
    </citation>
    <scope>NUCLEOTIDE SEQUENCE</scope>
    <source>
        <strain evidence="12">OMZ 835</strain>
    </source>
</reference>
<dbReference type="Proteomes" id="UP001058682">
    <property type="component" value="Chromosome"/>
</dbReference>
<organism evidence="12 13">
    <name type="scientific">Treponema putidum</name>
    <dbReference type="NCBI Taxonomy" id="221027"/>
    <lineage>
        <taxon>Bacteria</taxon>
        <taxon>Pseudomonadati</taxon>
        <taxon>Spirochaetota</taxon>
        <taxon>Spirochaetia</taxon>
        <taxon>Spirochaetales</taxon>
        <taxon>Treponemataceae</taxon>
        <taxon>Treponema</taxon>
    </lineage>
</organism>
<dbReference type="Gene3D" id="1.10.287.950">
    <property type="entry name" value="Methyl-accepting chemotaxis protein"/>
    <property type="match status" value="1"/>
</dbReference>